<dbReference type="EMBL" id="JAWZYT010002393">
    <property type="protein sequence ID" value="KAK4304726.1"/>
    <property type="molecule type" value="Genomic_DNA"/>
</dbReference>
<reference evidence="1" key="1">
    <citation type="submission" date="2023-11" db="EMBL/GenBank/DDBJ databases">
        <title>Genome assemblies of two species of porcelain crab, Petrolisthes cinctipes and Petrolisthes manimaculis (Anomura: Porcellanidae).</title>
        <authorList>
            <person name="Angst P."/>
        </authorList>
    </citation>
    <scope>NUCLEOTIDE SEQUENCE</scope>
    <source>
        <strain evidence="1">PB745_02</strain>
        <tissue evidence="1">Gill</tissue>
    </source>
</reference>
<name>A0AAE1PB96_9EUCA</name>
<organism evidence="1 2">
    <name type="scientific">Petrolisthes manimaculis</name>
    <dbReference type="NCBI Taxonomy" id="1843537"/>
    <lineage>
        <taxon>Eukaryota</taxon>
        <taxon>Metazoa</taxon>
        <taxon>Ecdysozoa</taxon>
        <taxon>Arthropoda</taxon>
        <taxon>Crustacea</taxon>
        <taxon>Multicrustacea</taxon>
        <taxon>Malacostraca</taxon>
        <taxon>Eumalacostraca</taxon>
        <taxon>Eucarida</taxon>
        <taxon>Decapoda</taxon>
        <taxon>Pleocyemata</taxon>
        <taxon>Anomura</taxon>
        <taxon>Galatheoidea</taxon>
        <taxon>Porcellanidae</taxon>
        <taxon>Petrolisthes</taxon>
    </lineage>
</organism>
<comment type="caution">
    <text evidence="1">The sequence shown here is derived from an EMBL/GenBank/DDBJ whole genome shotgun (WGS) entry which is preliminary data.</text>
</comment>
<gene>
    <name evidence="1" type="ORF">Pmani_023343</name>
</gene>
<sequence length="67" mass="7782">MQALVHMLSTQHRGIVRHVAFCLSSLTDEKLSLHVIKLLHRGWSRRPELDTPEYYPPRHAPVKILTT</sequence>
<dbReference type="AlphaFoldDB" id="A0AAE1PB96"/>
<evidence type="ECO:0000313" key="2">
    <source>
        <dbReference type="Proteomes" id="UP001292094"/>
    </source>
</evidence>
<keyword evidence="2" id="KW-1185">Reference proteome</keyword>
<proteinExistence type="predicted"/>
<accession>A0AAE1PB96</accession>
<dbReference type="Proteomes" id="UP001292094">
    <property type="component" value="Unassembled WGS sequence"/>
</dbReference>
<evidence type="ECO:0000313" key="1">
    <source>
        <dbReference type="EMBL" id="KAK4304726.1"/>
    </source>
</evidence>
<protein>
    <submittedName>
        <fullName evidence="1">Uncharacterized protein</fullName>
    </submittedName>
</protein>